<dbReference type="GO" id="GO:0035556">
    <property type="term" value="P:intracellular signal transduction"/>
    <property type="evidence" value="ECO:0007669"/>
    <property type="project" value="InterPro"/>
</dbReference>
<accession>A0A2S5STL5</accession>
<protein>
    <submittedName>
        <fullName evidence="3">Adenylate/guanylate cyclase domain-containing protein</fullName>
    </submittedName>
</protein>
<dbReference type="Pfam" id="PF00211">
    <property type="entry name" value="Guanylate_cyc"/>
    <property type="match status" value="1"/>
</dbReference>
<dbReference type="CDD" id="cd07302">
    <property type="entry name" value="CHD"/>
    <property type="match status" value="1"/>
</dbReference>
<reference evidence="3 4" key="1">
    <citation type="submission" date="2018-02" db="EMBL/GenBank/DDBJ databases">
        <title>Reclassifiation of [Polyangium] brachysporum DSM 7029 as Guopingzhaonella breviflexa gen. nov., sp. nov., a member of the family Comamonadaceae.</title>
        <authorList>
            <person name="Tang B."/>
        </authorList>
    </citation>
    <scope>NUCLEOTIDE SEQUENCE [LARGE SCALE GENOMIC DNA]</scope>
    <source>
        <strain evidence="3 4">BCRC 80649</strain>
    </source>
</reference>
<evidence type="ECO:0000259" key="2">
    <source>
        <dbReference type="PROSITE" id="PS50125"/>
    </source>
</evidence>
<dbReference type="AlphaFoldDB" id="A0A2S5STL5"/>
<dbReference type="OrthoDB" id="9801841at2"/>
<evidence type="ECO:0000259" key="1">
    <source>
        <dbReference type="PROSITE" id="PS50006"/>
    </source>
</evidence>
<proteinExistence type="predicted"/>
<dbReference type="RefSeq" id="WP_104302867.1">
    <property type="nucleotide sequence ID" value="NZ_PSNX01000010.1"/>
</dbReference>
<dbReference type="Proteomes" id="UP000238605">
    <property type="component" value="Unassembled WGS sequence"/>
</dbReference>
<evidence type="ECO:0000313" key="4">
    <source>
        <dbReference type="Proteomes" id="UP000238605"/>
    </source>
</evidence>
<dbReference type="PANTHER" id="PTHR43081:SF1">
    <property type="entry name" value="ADENYLATE CYCLASE, TERMINAL-DIFFERENTIATION SPECIFIC"/>
    <property type="match status" value="1"/>
</dbReference>
<dbReference type="PROSITE" id="PS50125">
    <property type="entry name" value="GUANYLATE_CYCLASE_2"/>
    <property type="match status" value="1"/>
</dbReference>
<dbReference type="PROSITE" id="PS50006">
    <property type="entry name" value="FHA_DOMAIN"/>
    <property type="match status" value="1"/>
</dbReference>
<sequence length="304" mass="33194">MASSRERTVLFADLRGSTSLYESLGNTQAAEIITRTVGVLTQVVRSQHGAVVKTLGDGLMAIFDKPVRSARAACEMQDAIARIMADAETGAASLKLRVALAHGEIIEVDSDCFGDAVNVAARLLEHAGDNEVLITDAVHAQLSRLDRQRFRCLDRLHLRGRAEPCKVFMLETWADDAPVSTLFSDFTDTPSAECLRLTVGGTHQTFTPQQTPVVLGRSPESTLCIDDTRVSRLHARIEWHGGNFHLDDQSSNGSFVRFANEPETVVLRRGRCMLHGRGVIGLGAPPDDPRAACLHFEIFSYATP</sequence>
<dbReference type="InterPro" id="IPR050697">
    <property type="entry name" value="Adenylyl/Guanylyl_Cyclase_3/4"/>
</dbReference>
<name>A0A2S5STL5_9BURK</name>
<dbReference type="InterPro" id="IPR001054">
    <property type="entry name" value="A/G_cyclase"/>
</dbReference>
<dbReference type="GO" id="GO:0009190">
    <property type="term" value="P:cyclic nucleotide biosynthetic process"/>
    <property type="evidence" value="ECO:0007669"/>
    <property type="project" value="InterPro"/>
</dbReference>
<dbReference type="CDD" id="cd00060">
    <property type="entry name" value="FHA"/>
    <property type="match status" value="1"/>
</dbReference>
<keyword evidence="4" id="KW-1185">Reference proteome</keyword>
<dbReference type="SUPFAM" id="SSF49879">
    <property type="entry name" value="SMAD/FHA domain"/>
    <property type="match status" value="1"/>
</dbReference>
<dbReference type="GO" id="GO:0004016">
    <property type="term" value="F:adenylate cyclase activity"/>
    <property type="evidence" value="ECO:0007669"/>
    <property type="project" value="UniProtKB-ARBA"/>
</dbReference>
<dbReference type="Gene3D" id="2.60.200.20">
    <property type="match status" value="1"/>
</dbReference>
<dbReference type="InterPro" id="IPR029787">
    <property type="entry name" value="Nucleotide_cyclase"/>
</dbReference>
<dbReference type="PANTHER" id="PTHR43081">
    <property type="entry name" value="ADENYLATE CYCLASE, TERMINAL-DIFFERENTIATION SPECIFIC-RELATED"/>
    <property type="match status" value="1"/>
</dbReference>
<dbReference type="InterPro" id="IPR000253">
    <property type="entry name" value="FHA_dom"/>
</dbReference>
<dbReference type="Pfam" id="PF00498">
    <property type="entry name" value="FHA"/>
    <property type="match status" value="1"/>
</dbReference>
<feature type="domain" description="Guanylate cyclase" evidence="2">
    <location>
        <begin position="8"/>
        <end position="124"/>
    </location>
</feature>
<dbReference type="EMBL" id="PSNX01000010">
    <property type="protein sequence ID" value="PPE66049.1"/>
    <property type="molecule type" value="Genomic_DNA"/>
</dbReference>
<dbReference type="InterPro" id="IPR008984">
    <property type="entry name" value="SMAD_FHA_dom_sf"/>
</dbReference>
<dbReference type="SUPFAM" id="SSF55073">
    <property type="entry name" value="Nucleotide cyclase"/>
    <property type="match status" value="1"/>
</dbReference>
<dbReference type="Gene3D" id="3.30.70.1230">
    <property type="entry name" value="Nucleotide cyclase"/>
    <property type="match status" value="1"/>
</dbReference>
<evidence type="ECO:0000313" key="3">
    <source>
        <dbReference type="EMBL" id="PPE66049.1"/>
    </source>
</evidence>
<dbReference type="SMART" id="SM00240">
    <property type="entry name" value="FHA"/>
    <property type="match status" value="1"/>
</dbReference>
<organism evidence="3 4">
    <name type="scientific">Caldimonas caldifontis</name>
    <dbReference type="NCBI Taxonomy" id="1452508"/>
    <lineage>
        <taxon>Bacteria</taxon>
        <taxon>Pseudomonadati</taxon>
        <taxon>Pseudomonadota</taxon>
        <taxon>Betaproteobacteria</taxon>
        <taxon>Burkholderiales</taxon>
        <taxon>Sphaerotilaceae</taxon>
        <taxon>Caldimonas</taxon>
    </lineage>
</organism>
<comment type="caution">
    <text evidence="3">The sequence shown here is derived from an EMBL/GenBank/DDBJ whole genome shotgun (WGS) entry which is preliminary data.</text>
</comment>
<feature type="domain" description="FHA" evidence="1">
    <location>
        <begin position="213"/>
        <end position="261"/>
    </location>
</feature>
<gene>
    <name evidence="3" type="ORF">C1704_11480</name>
</gene>